<dbReference type="EMBL" id="CAJNNV010022236">
    <property type="protein sequence ID" value="CAE8607961.1"/>
    <property type="molecule type" value="Genomic_DNA"/>
</dbReference>
<feature type="compositionally biased region" description="Pro residues" evidence="1">
    <location>
        <begin position="125"/>
        <end position="139"/>
    </location>
</feature>
<dbReference type="OrthoDB" id="408136at2759"/>
<evidence type="ECO:0000313" key="2">
    <source>
        <dbReference type="EMBL" id="CAE8607961.1"/>
    </source>
</evidence>
<name>A0A813F8D2_POLGL</name>
<organism evidence="2 3">
    <name type="scientific">Polarella glacialis</name>
    <name type="common">Dinoflagellate</name>
    <dbReference type="NCBI Taxonomy" id="89957"/>
    <lineage>
        <taxon>Eukaryota</taxon>
        <taxon>Sar</taxon>
        <taxon>Alveolata</taxon>
        <taxon>Dinophyceae</taxon>
        <taxon>Suessiales</taxon>
        <taxon>Suessiaceae</taxon>
        <taxon>Polarella</taxon>
    </lineage>
</organism>
<keyword evidence="3" id="KW-1185">Reference proteome</keyword>
<comment type="caution">
    <text evidence="2">The sequence shown here is derived from an EMBL/GenBank/DDBJ whole genome shotgun (WGS) entry which is preliminary data.</text>
</comment>
<dbReference type="AlphaFoldDB" id="A0A813F8D2"/>
<evidence type="ECO:0000256" key="1">
    <source>
        <dbReference type="SAM" id="MobiDB-lite"/>
    </source>
</evidence>
<dbReference type="Proteomes" id="UP000654075">
    <property type="component" value="Unassembled WGS sequence"/>
</dbReference>
<gene>
    <name evidence="2" type="ORF">PGLA1383_LOCUS25860</name>
</gene>
<reference evidence="2" key="1">
    <citation type="submission" date="2021-02" db="EMBL/GenBank/DDBJ databases">
        <authorList>
            <person name="Dougan E. K."/>
            <person name="Rhodes N."/>
            <person name="Thang M."/>
            <person name="Chan C."/>
        </authorList>
    </citation>
    <scope>NUCLEOTIDE SEQUENCE</scope>
</reference>
<sequence length="1156" mass="126418">MIGYRLLEDQCPFPSDTLSTAVPLTWKLAVALSRGLSVAPELMYTHLLCLASLRLSSVKAMYSGLLGVFCNLMIIATGASGDGKSIGHWFSTQVQYFFRKEVVRVRAESWTQAVRARAEWDANPVGPPPPSPGKQPPPFDELYDGGSIFGLGMQVSQNEGRAFWLKHEAKKLLQGFLENSASGSFDDLNQVAEHAFFKNNPLKEGSKFTVGNPHLVAFFLMHLEELVPVLEGPKDSTNGMARFLLCHFNAVCSKIRPAMEDAEEGEDMASIAAAVLDSDDYFNDITFDNAVLSVVKPMLVLDSLYKPFKQREDDVGNPGAYSSLTGHHVLMWEPDARDRFVSTFSERIDRVRHGLEKTSTRINAGKLSKDKTRSLQFVPSVQLLEATLARLLQGHTADALVAMSPELLLTALSEVDMAAFWATFNVAEIPSRITCHALKAAEALAAYFSKQFAMQAGMRAHVADFRAHRAGLCEFSHPRPDLLIEAAHLDAVHLPTTPSHVYRDIVEGRFQWKEFVMDPANSLASVQQRKFDLMLLVLTGLMRVQESEPRLTIFKTGDQSLAESLVRLQTLDATADLQALSALAPMAENPDPLVLNIQAASSLCELVARLSRGEEVTAENIRACADPFSEMSLASQALVKNPCVARLAPNADMQPGAAAVDPGNLPAVPKRLLVSRTQPLSEQNSKMTEFSIAKLVSKFLPSTPKDEAERTVLCGCKLLVHLSLASMGVQMATVKMQKPVGEDAVDRICTRLGLFFQVRANAVKAGLEGNSEGVAWIAEDFDIWANKIGIPLLPAPDLAVAGEDLAMRPRKKRRGASSSAAPRVELEYEQEFDTRLSELRFTQDCFVLWSFSVSLVKDDHLGNREYDPDTTGDAVVASSSAWPALPGLPATSSAEPWAWPICSQSAASSSPRYYRHSGGKYRGKSAVGVGAFEATKHRFPDRHALTTRPSGAATARDLSSLPPTPLVGDAEDWPDFGTNFASQAPTPLFETDMLTEALSRPTAVFRATPFPRTPREFATPLLTPRLAAAPPQSAPHVARNPARFIPQPVPQTFASTGLGILPLPKTQKPVFGYGLPAVAKDVPPCALVQPAVAVPDIPPEERFRTSYSKQFPAYDVRALFAEDRKAIMPARYVPAGNRQLRDLESNFNGRHVQRNC</sequence>
<evidence type="ECO:0000313" key="3">
    <source>
        <dbReference type="Proteomes" id="UP000654075"/>
    </source>
</evidence>
<feature type="region of interest" description="Disordered" evidence="1">
    <location>
        <begin position="120"/>
        <end position="139"/>
    </location>
</feature>
<proteinExistence type="predicted"/>
<protein>
    <submittedName>
        <fullName evidence="2">Uncharacterized protein</fullName>
    </submittedName>
</protein>
<accession>A0A813F8D2</accession>